<dbReference type="EMBL" id="CP016809">
    <property type="protein sequence ID" value="ANY72012.1"/>
    <property type="molecule type" value="Genomic_DNA"/>
</dbReference>
<dbReference type="EMBL" id="MRVI01000001">
    <property type="protein sequence ID" value="OOC60682.1"/>
    <property type="molecule type" value="Genomic_DNA"/>
</dbReference>
<evidence type="ECO:0000313" key="4">
    <source>
        <dbReference type="Proteomes" id="UP000189059"/>
    </source>
</evidence>
<dbReference type="KEGG" id="pib:BBD41_05075"/>
<evidence type="ECO:0000256" key="1">
    <source>
        <dbReference type="SAM" id="Phobius"/>
    </source>
</evidence>
<protein>
    <submittedName>
        <fullName evidence="2">Uncharacterized protein</fullName>
    </submittedName>
</protein>
<keyword evidence="1" id="KW-1133">Transmembrane helix</keyword>
<accession>A0A1B2DWB4</accession>
<dbReference type="GeneID" id="95407710"/>
<dbReference type="Proteomes" id="UP000189059">
    <property type="component" value="Unassembled WGS sequence"/>
</dbReference>
<keyword evidence="4" id="KW-1185">Reference proteome</keyword>
<gene>
    <name evidence="3" type="ORF">BBD40_01585</name>
    <name evidence="2" type="ORF">BBD41_05075</name>
</gene>
<dbReference type="RefSeq" id="WP_007129672.1">
    <property type="nucleotide sequence ID" value="NZ_CP016809.1"/>
</dbReference>
<sequence>MYIIVIALAIIGGVSTLLVGLSKENQKENPNYMRKTRKNLTKLLIIYLASIIAFIAIWLIFK</sequence>
<dbReference type="AlphaFoldDB" id="A0A1B2DWB4"/>
<name>A0A1B2DWB4_9BACL</name>
<reference evidence="3 4" key="2">
    <citation type="submission" date="2016-12" db="EMBL/GenBank/DDBJ databases">
        <title>Genome sequencing and description of Paenibacillus sp. nov. from high altitude lake in the Indian Trans- Himalayas.</title>
        <authorList>
            <person name="Kiran S."/>
            <person name="Swarnkar M.K."/>
            <person name="Rana A."/>
            <person name="Tewari R."/>
            <person name="Gulati A."/>
        </authorList>
    </citation>
    <scope>NUCLEOTIDE SEQUENCE [LARGE SCALE GENOMIC DNA]</scope>
    <source>
        <strain evidence="3 4">IHBB 9951</strain>
    </source>
</reference>
<keyword evidence="1" id="KW-0812">Transmembrane</keyword>
<feature type="transmembrane region" description="Helical" evidence="1">
    <location>
        <begin position="6"/>
        <end position="22"/>
    </location>
</feature>
<proteinExistence type="predicted"/>
<organism evidence="2">
    <name type="scientific">Paenibacillus ihbetae</name>
    <dbReference type="NCBI Taxonomy" id="1870820"/>
    <lineage>
        <taxon>Bacteria</taxon>
        <taxon>Bacillati</taxon>
        <taxon>Bacillota</taxon>
        <taxon>Bacilli</taxon>
        <taxon>Bacillales</taxon>
        <taxon>Paenibacillaceae</taxon>
        <taxon>Paenibacillus</taxon>
    </lineage>
</organism>
<evidence type="ECO:0000313" key="2">
    <source>
        <dbReference type="EMBL" id="ANY72012.1"/>
    </source>
</evidence>
<dbReference type="OrthoDB" id="2646941at2"/>
<reference evidence="2" key="1">
    <citation type="submission" date="2016-08" db="EMBL/GenBank/DDBJ databases">
        <title>Complete Genome Seqeunce of Paenibacillus sp. nov. IHBB 9852 from high altitute lake of Indian trans-Himalayas.</title>
        <authorList>
            <person name="Kiran S."/>
            <person name="Swarnkar M.K."/>
            <person name="Rana A."/>
            <person name="Tewari R."/>
            <person name="Gulati A."/>
        </authorList>
    </citation>
    <scope>NUCLEOTIDE SEQUENCE [LARGE SCALE GENOMIC DNA]</scope>
    <source>
        <strain evidence="2">IHBB 9852</strain>
    </source>
</reference>
<keyword evidence="1" id="KW-0472">Membrane</keyword>
<feature type="transmembrane region" description="Helical" evidence="1">
    <location>
        <begin position="43"/>
        <end position="61"/>
    </location>
</feature>
<evidence type="ECO:0000313" key="3">
    <source>
        <dbReference type="EMBL" id="OOC60682.1"/>
    </source>
</evidence>